<evidence type="ECO:0000256" key="1">
    <source>
        <dbReference type="SAM" id="MobiDB-lite"/>
    </source>
</evidence>
<proteinExistence type="predicted"/>
<evidence type="ECO:0000259" key="2">
    <source>
        <dbReference type="PROSITE" id="PS50250"/>
    </source>
</evidence>
<dbReference type="SMART" id="SM00088">
    <property type="entry name" value="PINT"/>
    <property type="match status" value="1"/>
</dbReference>
<sequence>MLFEMKEYREALSHLIVLLREVRRLDDRNLLLDIHLLETKIYYAIRNTGKAKAALVSARTTANSIYCPPLSQAEIDLQSGVLHAEEYDYKTAFSYLYESFEGYHGLGDQARLARKALVYMLMAKIQTDQTDELKALLSSKNVLEYRGEDVDAIRGVADAYGQQDTHKFNLILQGLRDKTHTPNGEVDLLQDEVVRRQLEEMYDTLMERHLLRIIKPYNRVQIAYLGELLQLEERTIESRLSKLILDKRLDGIVDQRHNCLLVFDSYEKAKKEAEKKKQMEFYENAADAAGKEKILNTSLYQDALEALEGYDTLVTALFDKVGGKFDALVEENIEKRKEHRKKNERDAEDAKKKKNGEEKKVDADADKKK</sequence>
<dbReference type="Pfam" id="PF01399">
    <property type="entry name" value="PCI"/>
    <property type="match status" value="1"/>
</dbReference>
<dbReference type="InterPro" id="IPR050871">
    <property type="entry name" value="26S_Proteasome/COP9_Components"/>
</dbReference>
<dbReference type="AlphaFoldDB" id="A0A7G2C223"/>
<dbReference type="EMBL" id="LR877145">
    <property type="protein sequence ID" value="CAD2212767.1"/>
    <property type="molecule type" value="Genomic_DNA"/>
</dbReference>
<evidence type="ECO:0000313" key="3">
    <source>
        <dbReference type="EMBL" id="CAD2212767.1"/>
    </source>
</evidence>
<dbReference type="Gene3D" id="1.25.40.570">
    <property type="match status" value="1"/>
</dbReference>
<dbReference type="VEuPathDB" id="TriTrypDB:ADEAN_000017900"/>
<gene>
    <name evidence="3" type="ORF">ADEAN_000017900</name>
</gene>
<dbReference type="SUPFAM" id="SSF46785">
    <property type="entry name" value="Winged helix' DNA-binding domain"/>
    <property type="match status" value="1"/>
</dbReference>
<reference evidence="3 4" key="1">
    <citation type="submission" date="2020-08" db="EMBL/GenBank/DDBJ databases">
        <authorList>
            <person name="Newling K."/>
            <person name="Davey J."/>
            <person name="Forrester S."/>
        </authorList>
    </citation>
    <scope>NUCLEOTIDE SEQUENCE [LARGE SCALE GENOMIC DNA]</scope>
    <source>
        <strain evidence="4">Crithidia deanei Carvalho (ATCC PRA-265)</strain>
    </source>
</reference>
<feature type="region of interest" description="Disordered" evidence="1">
    <location>
        <begin position="332"/>
        <end position="369"/>
    </location>
</feature>
<dbReference type="SMART" id="SM00753">
    <property type="entry name" value="PAM"/>
    <property type="match status" value="1"/>
</dbReference>
<dbReference type="PROSITE" id="PS50250">
    <property type="entry name" value="PCI"/>
    <property type="match status" value="1"/>
</dbReference>
<protein>
    <submittedName>
        <fullName evidence="3">PCI domain containing protein, putative</fullName>
    </submittedName>
</protein>
<accession>A0A7G2C223</accession>
<name>A0A7G2C223_9TRYP</name>
<organism evidence="3 4">
    <name type="scientific">Angomonas deanei</name>
    <dbReference type="NCBI Taxonomy" id="59799"/>
    <lineage>
        <taxon>Eukaryota</taxon>
        <taxon>Discoba</taxon>
        <taxon>Euglenozoa</taxon>
        <taxon>Kinetoplastea</taxon>
        <taxon>Metakinetoplastina</taxon>
        <taxon>Trypanosomatida</taxon>
        <taxon>Trypanosomatidae</taxon>
        <taxon>Strigomonadinae</taxon>
        <taxon>Angomonas</taxon>
    </lineage>
</organism>
<evidence type="ECO:0000313" key="4">
    <source>
        <dbReference type="Proteomes" id="UP000515908"/>
    </source>
</evidence>
<dbReference type="PANTHER" id="PTHR10678">
    <property type="entry name" value="26S PROTEASOME NON-ATPASE REGULATORY SUBUNIT 11/COP9 SIGNALOSOME COMPLEX SUBUNIT 2"/>
    <property type="match status" value="1"/>
</dbReference>
<feature type="domain" description="PCI" evidence="2">
    <location>
        <begin position="85"/>
        <end position="267"/>
    </location>
</feature>
<dbReference type="Proteomes" id="UP000515908">
    <property type="component" value="Chromosome 01"/>
</dbReference>
<dbReference type="InterPro" id="IPR000717">
    <property type="entry name" value="PCI_dom"/>
</dbReference>
<keyword evidence="4" id="KW-1185">Reference proteome</keyword>
<dbReference type="InterPro" id="IPR036390">
    <property type="entry name" value="WH_DNA-bd_sf"/>
</dbReference>